<proteinExistence type="inferred from homology"/>
<dbReference type="AlphaFoldDB" id="A0A1G2CLX7"/>
<evidence type="ECO:0000256" key="4">
    <source>
        <dbReference type="PIRSR" id="PIRSR000188-1"/>
    </source>
</evidence>
<dbReference type="Gene3D" id="3.40.50.720">
    <property type="entry name" value="NAD(P)-binding Rossmann-like Domain"/>
    <property type="match status" value="1"/>
</dbReference>
<dbReference type="Gene3D" id="3.40.50.10860">
    <property type="entry name" value="Leucine Dehydrogenase, chain A, domain 1"/>
    <property type="match status" value="1"/>
</dbReference>
<evidence type="ECO:0000256" key="5">
    <source>
        <dbReference type="PIRSR" id="PIRSR000188-2"/>
    </source>
</evidence>
<organism evidence="8 9">
    <name type="scientific">Candidatus Liptonbacteria bacterium RIFCSPLOWO2_01_FULL_56_20</name>
    <dbReference type="NCBI Taxonomy" id="1798652"/>
    <lineage>
        <taxon>Bacteria</taxon>
        <taxon>Candidatus Liptoniibacteriota</taxon>
    </lineage>
</organism>
<evidence type="ECO:0000256" key="2">
    <source>
        <dbReference type="ARBA" id="ARBA00023002"/>
    </source>
</evidence>
<dbReference type="InterPro" id="IPR006096">
    <property type="entry name" value="Glu/Leu/Phe/Val/Trp_DH_C"/>
</dbReference>
<keyword evidence="2 6" id="KW-0560">Oxidoreductase</keyword>
<sequence length="352" mass="39267">MREFSVSSLPEFDNHELVAFFEDKKTGLKSFVAVHNTNLGPATGGTRYWNYRSEREALRDALRLSQAMTYKCALAGLSYGGGKGVIMANSHNPKKRKFLIAYAKRVNLLRGNFYTGEDVGLTTEYVNTLARHSKFIIGRESLAGNPSPWAALGVFYAISAGLKAVFGTDEMSGRTFSIKGVGKVGSELCRLLYGRGGRIVVADINQKRIKQIKKRFPKVRVVKPGEIHEQRVDVYAPCALGDEFNAKTIPRLQCHIVCGGANNQLSTSEDGRRLQRAGILYIPDYLANAGGLINVVAELDRRGYSWKRVRKRVQNIQKMARKVIEFSRRQDTPTSEVADRLAESIFRKKSKG</sequence>
<dbReference type="InterPro" id="IPR046346">
    <property type="entry name" value="Aminoacid_DH-like_N_sf"/>
</dbReference>
<keyword evidence="5" id="KW-0547">Nucleotide-binding</keyword>
<feature type="binding site" evidence="5">
    <location>
        <begin position="180"/>
        <end position="185"/>
    </location>
    <ligand>
        <name>NAD(+)</name>
        <dbReference type="ChEBI" id="CHEBI:57540"/>
    </ligand>
</feature>
<dbReference type="InterPro" id="IPR006095">
    <property type="entry name" value="Glu/Leu/Phe/Val/Trp_DH"/>
</dbReference>
<dbReference type="InterPro" id="IPR006097">
    <property type="entry name" value="Glu/Leu/Phe/Val/Trp_DH_dimer"/>
</dbReference>
<accession>A0A1G2CLX7</accession>
<dbReference type="STRING" id="1798652.A3A43_02805"/>
<dbReference type="PRINTS" id="PR00082">
    <property type="entry name" value="GLFDHDRGNASE"/>
</dbReference>
<dbReference type="SUPFAM" id="SSF53223">
    <property type="entry name" value="Aminoacid dehydrogenase-like, N-terminal domain"/>
    <property type="match status" value="1"/>
</dbReference>
<gene>
    <name evidence="8" type="ORF">A3A43_02805</name>
</gene>
<reference evidence="8 9" key="1">
    <citation type="journal article" date="2016" name="Nat. Commun.">
        <title>Thousands of microbial genomes shed light on interconnected biogeochemical processes in an aquifer system.</title>
        <authorList>
            <person name="Anantharaman K."/>
            <person name="Brown C.T."/>
            <person name="Hug L.A."/>
            <person name="Sharon I."/>
            <person name="Castelle C.J."/>
            <person name="Probst A.J."/>
            <person name="Thomas B.C."/>
            <person name="Singh A."/>
            <person name="Wilkins M.J."/>
            <person name="Karaoz U."/>
            <person name="Brodie E.L."/>
            <person name="Williams K.H."/>
            <person name="Hubbard S.S."/>
            <person name="Banfield J.F."/>
        </authorList>
    </citation>
    <scope>NUCLEOTIDE SEQUENCE [LARGE SCALE GENOMIC DNA]</scope>
</reference>
<keyword evidence="3 5" id="KW-0520">NAD</keyword>
<dbReference type="GO" id="GO:0006520">
    <property type="term" value="P:amino acid metabolic process"/>
    <property type="evidence" value="ECO:0007669"/>
    <property type="project" value="InterPro"/>
</dbReference>
<feature type="active site" description="Proton donor/acceptor" evidence="4">
    <location>
        <position position="83"/>
    </location>
</feature>
<name>A0A1G2CLX7_9BACT</name>
<evidence type="ECO:0000259" key="7">
    <source>
        <dbReference type="SMART" id="SM00839"/>
    </source>
</evidence>
<dbReference type="PANTHER" id="PTHR42722">
    <property type="entry name" value="LEUCINE DEHYDROGENASE"/>
    <property type="match status" value="1"/>
</dbReference>
<dbReference type="SUPFAM" id="SSF51735">
    <property type="entry name" value="NAD(P)-binding Rossmann-fold domains"/>
    <property type="match status" value="1"/>
</dbReference>
<dbReference type="PANTHER" id="PTHR42722:SF1">
    <property type="entry name" value="VALINE DEHYDROGENASE"/>
    <property type="match status" value="1"/>
</dbReference>
<dbReference type="Proteomes" id="UP000178495">
    <property type="component" value="Unassembled WGS sequence"/>
</dbReference>
<protein>
    <recommendedName>
        <fullName evidence="7">Glutamate/phenylalanine/leucine/valine/L-tryptophan dehydrogenase C-terminal domain-containing protein</fullName>
    </recommendedName>
</protein>
<comment type="caution">
    <text evidence="8">The sequence shown here is derived from an EMBL/GenBank/DDBJ whole genome shotgun (WGS) entry which is preliminary data.</text>
</comment>
<dbReference type="SMART" id="SM00839">
    <property type="entry name" value="ELFV_dehydrog"/>
    <property type="match status" value="1"/>
</dbReference>
<feature type="domain" description="Glutamate/phenylalanine/leucine/valine/L-tryptophan dehydrogenase C-terminal" evidence="7">
    <location>
        <begin position="144"/>
        <end position="352"/>
    </location>
</feature>
<dbReference type="Pfam" id="PF00208">
    <property type="entry name" value="ELFV_dehydrog"/>
    <property type="match status" value="1"/>
</dbReference>
<evidence type="ECO:0000313" key="8">
    <source>
        <dbReference type="EMBL" id="OGZ01428.1"/>
    </source>
</evidence>
<evidence type="ECO:0000256" key="6">
    <source>
        <dbReference type="RuleBase" id="RU004417"/>
    </source>
</evidence>
<dbReference type="InterPro" id="IPR016211">
    <property type="entry name" value="Glu/Phe/Leu/Val/Trp_DH_bac/arc"/>
</dbReference>
<dbReference type="PIRSF" id="PIRSF000188">
    <property type="entry name" value="Phe_leu_dh"/>
    <property type="match status" value="1"/>
</dbReference>
<dbReference type="CDD" id="cd01075">
    <property type="entry name" value="NAD_bind_Leu_Phe_Val_DH"/>
    <property type="match status" value="1"/>
</dbReference>
<dbReference type="GO" id="GO:0016639">
    <property type="term" value="F:oxidoreductase activity, acting on the CH-NH2 group of donors, NAD or NADP as acceptor"/>
    <property type="evidence" value="ECO:0007669"/>
    <property type="project" value="InterPro"/>
</dbReference>
<comment type="similarity">
    <text evidence="1 6">Belongs to the Glu/Leu/Phe/Val dehydrogenases family.</text>
</comment>
<evidence type="ECO:0000256" key="3">
    <source>
        <dbReference type="ARBA" id="ARBA00023027"/>
    </source>
</evidence>
<dbReference type="InterPro" id="IPR036291">
    <property type="entry name" value="NAD(P)-bd_dom_sf"/>
</dbReference>
<evidence type="ECO:0000313" key="9">
    <source>
        <dbReference type="Proteomes" id="UP000178495"/>
    </source>
</evidence>
<evidence type="ECO:0000256" key="1">
    <source>
        <dbReference type="ARBA" id="ARBA00006382"/>
    </source>
</evidence>
<dbReference type="EMBL" id="MHLC01000011">
    <property type="protein sequence ID" value="OGZ01428.1"/>
    <property type="molecule type" value="Genomic_DNA"/>
</dbReference>
<dbReference type="GO" id="GO:0000166">
    <property type="term" value="F:nucleotide binding"/>
    <property type="evidence" value="ECO:0007669"/>
    <property type="project" value="UniProtKB-KW"/>
</dbReference>
<dbReference type="Pfam" id="PF02812">
    <property type="entry name" value="ELFV_dehydrog_N"/>
    <property type="match status" value="1"/>
</dbReference>